<dbReference type="AlphaFoldDB" id="A0A6C1C1Y8"/>
<feature type="transmembrane region" description="Helical" evidence="2">
    <location>
        <begin position="109"/>
        <end position="131"/>
    </location>
</feature>
<dbReference type="Pfam" id="PF01471">
    <property type="entry name" value="PG_binding_1"/>
    <property type="match status" value="1"/>
</dbReference>
<feature type="compositionally biased region" description="Basic and acidic residues" evidence="1">
    <location>
        <begin position="134"/>
        <end position="143"/>
    </location>
</feature>
<keyword evidence="2" id="KW-1133">Transmembrane helix</keyword>
<dbReference type="InterPro" id="IPR036365">
    <property type="entry name" value="PGBD-like_sf"/>
</dbReference>
<dbReference type="GeneID" id="75183887"/>
<gene>
    <name evidence="3" type="ORF">D8771_14515</name>
</gene>
<evidence type="ECO:0000256" key="1">
    <source>
        <dbReference type="SAM" id="MobiDB-lite"/>
    </source>
</evidence>
<dbReference type="RefSeq" id="WP_051698271.1">
    <property type="nucleotide sequence ID" value="NZ_BNEJ01000020.1"/>
</dbReference>
<keyword evidence="2" id="KW-0472">Membrane</keyword>
<dbReference type="InterPro" id="IPR002477">
    <property type="entry name" value="Peptidoglycan-bd-like"/>
</dbReference>
<dbReference type="InterPro" id="IPR036366">
    <property type="entry name" value="PGBDSf"/>
</dbReference>
<dbReference type="Gene3D" id="1.10.101.10">
    <property type="entry name" value="PGBD-like superfamily/PGBD"/>
    <property type="match status" value="1"/>
</dbReference>
<dbReference type="EMBL" id="RCIY01000055">
    <property type="protein sequence ID" value="TGG83260.1"/>
    <property type="molecule type" value="Genomic_DNA"/>
</dbReference>
<evidence type="ECO:0000313" key="4">
    <source>
        <dbReference type="Proteomes" id="UP000298111"/>
    </source>
</evidence>
<feature type="compositionally biased region" description="Low complexity" evidence="1">
    <location>
        <begin position="172"/>
        <end position="184"/>
    </location>
</feature>
<protein>
    <submittedName>
        <fullName evidence="3">Uncharacterized protein</fullName>
    </submittedName>
</protein>
<proteinExistence type="predicted"/>
<reference evidence="3 4" key="1">
    <citation type="submission" date="2018-10" db="EMBL/GenBank/DDBJ databases">
        <title>Isolation of pseudouridimycin from Streptomyces albus DSM 40763.</title>
        <authorList>
            <person name="Rosenqvist P."/>
            <person name="Metsae-Ketelae M."/>
            <person name="Virta P."/>
        </authorList>
    </citation>
    <scope>NUCLEOTIDE SEQUENCE [LARGE SCALE GENOMIC DNA]</scope>
    <source>
        <strain evidence="3 4">DSM 40763</strain>
    </source>
</reference>
<keyword evidence="2" id="KW-0812">Transmembrane</keyword>
<feature type="region of interest" description="Disordered" evidence="1">
    <location>
        <begin position="287"/>
        <end position="307"/>
    </location>
</feature>
<name>A0A6C1C1Y8_9ACTN</name>
<feature type="region of interest" description="Disordered" evidence="1">
    <location>
        <begin position="132"/>
        <end position="244"/>
    </location>
</feature>
<dbReference type="SUPFAM" id="SSF47090">
    <property type="entry name" value="PGBD-like"/>
    <property type="match status" value="1"/>
</dbReference>
<accession>A0A6C1C1Y8</accession>
<sequence length="307" mass="31931">MRLHEAGTAAAADTPPEPDPAAEPPRVTLPGVGDGQSPPLPDLSPFAAHGTEETAELPAVVGDGGRARGDRRTRAGRRTGDGTGETAPPSGSGAPAVHRRPQERRRPSTAVFAGVGVAAVLGAGLLTTQILTDRGGHSEDGRALRTLPTDAPTHALPTASPSQGPTAPPSGPSASAPSRPDAGGTARADRDSDAHVAPPSPSRSPEASPSRRDKGEDRDDERGDRGRPDRTSGGTLRPGDSGAQVAELQRRLKEAGFYDRDAEEDGVYSTRVQEGVFRYQARYHIQDDTPGDYGPATRRHLEARTSG</sequence>
<evidence type="ECO:0000256" key="2">
    <source>
        <dbReference type="SAM" id="Phobius"/>
    </source>
</evidence>
<comment type="caution">
    <text evidence="3">The sequence shown here is derived from an EMBL/GenBank/DDBJ whole genome shotgun (WGS) entry which is preliminary data.</text>
</comment>
<evidence type="ECO:0000313" key="3">
    <source>
        <dbReference type="EMBL" id="TGG83260.1"/>
    </source>
</evidence>
<feature type="region of interest" description="Disordered" evidence="1">
    <location>
        <begin position="1"/>
        <end position="110"/>
    </location>
</feature>
<dbReference type="Proteomes" id="UP000298111">
    <property type="component" value="Unassembled WGS sequence"/>
</dbReference>
<organism evidence="3 4">
    <name type="scientific">Streptomyces albus</name>
    <dbReference type="NCBI Taxonomy" id="1888"/>
    <lineage>
        <taxon>Bacteria</taxon>
        <taxon>Bacillati</taxon>
        <taxon>Actinomycetota</taxon>
        <taxon>Actinomycetes</taxon>
        <taxon>Kitasatosporales</taxon>
        <taxon>Streptomycetaceae</taxon>
        <taxon>Streptomyces</taxon>
    </lineage>
</organism>
<feature type="compositionally biased region" description="Basic and acidic residues" evidence="1">
    <location>
        <begin position="209"/>
        <end position="230"/>
    </location>
</feature>